<dbReference type="EMBL" id="AHMO02000007">
    <property type="protein sequence ID" value="EQA46620.1"/>
    <property type="molecule type" value="Genomic_DNA"/>
</dbReference>
<gene>
    <name evidence="1" type="ORF">LEP1GSC050_0463</name>
</gene>
<proteinExistence type="predicted"/>
<protein>
    <submittedName>
        <fullName evidence="1">Uncharacterized protein</fullName>
    </submittedName>
</protein>
<accession>T0F6A2</accession>
<evidence type="ECO:0000313" key="1">
    <source>
        <dbReference type="EMBL" id="EQA46620.1"/>
    </source>
</evidence>
<dbReference type="AlphaFoldDB" id="T0F6A2"/>
<keyword evidence="2" id="KW-1185">Reference proteome</keyword>
<comment type="caution">
    <text evidence="1">The sequence shown here is derived from an EMBL/GenBank/DDBJ whole genome shotgun (WGS) entry which is preliminary data.</text>
</comment>
<evidence type="ECO:0000313" key="2">
    <source>
        <dbReference type="Proteomes" id="UP000015454"/>
    </source>
</evidence>
<name>T0F6A2_9LEPT</name>
<reference evidence="1" key="1">
    <citation type="submission" date="2013-05" db="EMBL/GenBank/DDBJ databases">
        <authorList>
            <person name="Harkins D.M."/>
            <person name="Durkin A.S."/>
            <person name="Brinkac L.M."/>
            <person name="Haft D.H."/>
            <person name="Selengut J.D."/>
            <person name="Sanka R."/>
            <person name="DePew J."/>
            <person name="Purushe J."/>
            <person name="Hartskeerl R.A."/>
            <person name="Ahmed A."/>
            <person name="van der Linden H."/>
            <person name="Goris M.G.A."/>
            <person name="Vinetz J.M."/>
            <person name="Sutton G.G."/>
            <person name="Nierman W.C."/>
            <person name="Fouts D.E."/>
        </authorList>
    </citation>
    <scope>NUCLEOTIDE SEQUENCE [LARGE SCALE GENOMIC DNA]</scope>
    <source>
        <strain evidence="1">5399</strain>
    </source>
</reference>
<organism evidence="1 2">
    <name type="scientific">Leptospira broomii serovar Hurstbridge str. 5399</name>
    <dbReference type="NCBI Taxonomy" id="1049789"/>
    <lineage>
        <taxon>Bacteria</taxon>
        <taxon>Pseudomonadati</taxon>
        <taxon>Spirochaetota</taxon>
        <taxon>Spirochaetia</taxon>
        <taxon>Leptospirales</taxon>
        <taxon>Leptospiraceae</taxon>
        <taxon>Leptospira</taxon>
    </lineage>
</organism>
<sequence length="77" mass="8347">MKFPFLSISTILIISRPGLPSWNSIFDPPAETLGFSGNGFGAFFVFLVKSVVKVSKNASPAKNTINRALVLKSTFIL</sequence>
<dbReference type="Proteomes" id="UP000015454">
    <property type="component" value="Unassembled WGS sequence"/>
</dbReference>